<dbReference type="RefSeq" id="WP_227390574.1">
    <property type="nucleotide sequence ID" value="NZ_JBHSCJ010000002.1"/>
</dbReference>
<protein>
    <submittedName>
        <fullName evidence="1">Uncharacterized protein</fullName>
    </submittedName>
</protein>
<reference evidence="1 2" key="1">
    <citation type="journal article" date="2021" name="Sci. Rep.">
        <title>Genome analysis of a halophilic bacterium Halomonas malpeensis YU-PRIM-29(T) reveals its exopolysaccharide and pigment producing capabilities.</title>
        <authorList>
            <person name="Athmika"/>
            <person name="Ghate S.D."/>
            <person name="Arun A.B."/>
            <person name="Rao S.S."/>
            <person name="Kumar S.T.A."/>
            <person name="Kandiyil M.K."/>
            <person name="Saptami K."/>
            <person name="Rekha P.D."/>
        </authorList>
    </citation>
    <scope>NUCLEOTIDE SEQUENCE [LARGE SCALE GENOMIC DNA]</scope>
    <source>
        <strain evidence="2">prim 29</strain>
    </source>
</reference>
<evidence type="ECO:0000313" key="2">
    <source>
        <dbReference type="Proteomes" id="UP001319882"/>
    </source>
</evidence>
<dbReference type="EMBL" id="WHVL01000005">
    <property type="protein sequence ID" value="MCB8889907.1"/>
    <property type="molecule type" value="Genomic_DNA"/>
</dbReference>
<gene>
    <name evidence="1" type="ORF">GEV37_12370</name>
</gene>
<evidence type="ECO:0000313" key="1">
    <source>
        <dbReference type="EMBL" id="MCB8889907.1"/>
    </source>
</evidence>
<accession>A0ABS8DUA2</accession>
<proteinExistence type="predicted"/>
<comment type="caution">
    <text evidence="1">The sequence shown here is derived from an EMBL/GenBank/DDBJ whole genome shotgun (WGS) entry which is preliminary data.</text>
</comment>
<keyword evidence="2" id="KW-1185">Reference proteome</keyword>
<name>A0ABS8DUA2_9GAMM</name>
<organism evidence="1 2">
    <name type="scientific">Vreelandella malpeensis</name>
    <dbReference type="NCBI Taxonomy" id="1172368"/>
    <lineage>
        <taxon>Bacteria</taxon>
        <taxon>Pseudomonadati</taxon>
        <taxon>Pseudomonadota</taxon>
        <taxon>Gammaproteobacteria</taxon>
        <taxon>Oceanospirillales</taxon>
        <taxon>Halomonadaceae</taxon>
        <taxon>Vreelandella</taxon>
    </lineage>
</organism>
<dbReference type="Proteomes" id="UP001319882">
    <property type="component" value="Unassembled WGS sequence"/>
</dbReference>
<sequence length="136" mass="15484">MDKVTYHARWDALEQRQREQSNLPESGVEDATALHRMLTHTFREFLIAAYCDHWRHVYASAAFDLTSDREVLIARAVTVHGWTPGVSASLSTQDLALSLIHELARFTLPEMAVHVSYMNLQALPAAQYRALIEPHE</sequence>